<gene>
    <name evidence="1" type="ORF">ETSY2_42785</name>
</gene>
<dbReference type="GO" id="GO:0009350">
    <property type="term" value="C:ethanolamine ammonia-lyase complex"/>
    <property type="evidence" value="ECO:0007669"/>
    <property type="project" value="TreeGrafter"/>
</dbReference>
<dbReference type="Gene3D" id="3.20.20.70">
    <property type="entry name" value="Aldolase class I"/>
    <property type="match status" value="1"/>
</dbReference>
<dbReference type="InterPro" id="IPR013785">
    <property type="entry name" value="Aldolase_TIM"/>
</dbReference>
<dbReference type="InterPro" id="IPR009246">
    <property type="entry name" value="EutC"/>
</dbReference>
<organism evidence="1 2">
    <name type="scientific">Candidatus Entotheonella gemina</name>
    <dbReference type="NCBI Taxonomy" id="1429439"/>
    <lineage>
        <taxon>Bacteria</taxon>
        <taxon>Pseudomonadati</taxon>
        <taxon>Nitrospinota/Tectimicrobiota group</taxon>
        <taxon>Candidatus Tectimicrobiota</taxon>
        <taxon>Candidatus Entotheonellia</taxon>
        <taxon>Candidatus Entotheonellales</taxon>
        <taxon>Candidatus Entotheonellaceae</taxon>
        <taxon>Candidatus Entotheonella</taxon>
    </lineage>
</organism>
<dbReference type="NCBIfam" id="NF011649">
    <property type="entry name" value="PRK15067.1"/>
    <property type="match status" value="1"/>
</dbReference>
<dbReference type="GO" id="GO:0008851">
    <property type="term" value="F:ethanolamine ammonia-lyase activity"/>
    <property type="evidence" value="ECO:0007669"/>
    <property type="project" value="InterPro"/>
</dbReference>
<reference evidence="1 2" key="1">
    <citation type="journal article" date="2014" name="Nature">
        <title>An environmental bacterial taxon with a large and distinct metabolic repertoire.</title>
        <authorList>
            <person name="Wilson M.C."/>
            <person name="Mori T."/>
            <person name="Ruckert C."/>
            <person name="Uria A.R."/>
            <person name="Helf M.J."/>
            <person name="Takada K."/>
            <person name="Gernert C."/>
            <person name="Steffens U.A."/>
            <person name="Heycke N."/>
            <person name="Schmitt S."/>
            <person name="Rinke C."/>
            <person name="Helfrich E.J."/>
            <person name="Brachmann A.O."/>
            <person name="Gurgui C."/>
            <person name="Wakimoto T."/>
            <person name="Kracht M."/>
            <person name="Crusemann M."/>
            <person name="Hentschel U."/>
            <person name="Abe I."/>
            <person name="Matsunaga S."/>
            <person name="Kalinowski J."/>
            <person name="Takeyama H."/>
            <person name="Piel J."/>
        </authorList>
    </citation>
    <scope>NUCLEOTIDE SEQUENCE [LARGE SCALE GENOMIC DNA]</scope>
    <source>
        <strain evidence="2">TSY2</strain>
    </source>
</reference>
<dbReference type="InterPro" id="IPR042251">
    <property type="entry name" value="EutC_C"/>
</dbReference>
<name>W4LKN4_9BACT</name>
<proteinExistence type="predicted"/>
<accession>W4LKN4</accession>
<dbReference type="Gene3D" id="1.10.220.70">
    <property type="entry name" value="lyase"/>
    <property type="match status" value="1"/>
</dbReference>
<evidence type="ECO:0000313" key="2">
    <source>
        <dbReference type="Proteomes" id="UP000019140"/>
    </source>
</evidence>
<dbReference type="GO" id="GO:0006520">
    <property type="term" value="P:amino acid metabolic process"/>
    <property type="evidence" value="ECO:0007669"/>
    <property type="project" value="InterPro"/>
</dbReference>
<dbReference type="InterPro" id="IPR044939">
    <property type="entry name" value="EutB_dom_2_sf"/>
</dbReference>
<dbReference type="Pfam" id="PF06751">
    <property type="entry name" value="EutB"/>
    <property type="match status" value="1"/>
</dbReference>
<dbReference type="Pfam" id="PF05985">
    <property type="entry name" value="EutC"/>
    <property type="match status" value="1"/>
</dbReference>
<dbReference type="PANTHER" id="PTHR39329:SF1">
    <property type="entry name" value="ETHANOLAMINE AMMONIA-LYASE LARGE SUBUNIT"/>
    <property type="match status" value="1"/>
</dbReference>
<dbReference type="AlphaFoldDB" id="W4LKN4"/>
<dbReference type="PATRIC" id="fig|1429439.4.peg.7174"/>
<dbReference type="Proteomes" id="UP000019140">
    <property type="component" value="Unassembled WGS sequence"/>
</dbReference>
<dbReference type="Gene3D" id="3.40.50.11240">
    <property type="entry name" value="Ethanolamine ammonia-lyase light chain (EutC)"/>
    <property type="match status" value="1"/>
</dbReference>
<dbReference type="HOGENOM" id="CLU_366335_0_0_7"/>
<dbReference type="PANTHER" id="PTHR39329">
    <property type="entry name" value="ETHANOLAMINE AMMONIA-LYASE HEAVY CHAIN"/>
    <property type="match status" value="1"/>
</dbReference>
<keyword evidence="2" id="KW-1185">Reference proteome</keyword>
<protein>
    <submittedName>
        <fullName evidence="1">Ethanolamine ammonia lyase large subunit</fullName>
    </submittedName>
</protein>
<dbReference type="InterPro" id="IPR010628">
    <property type="entry name" value="EutB"/>
</dbReference>
<dbReference type="GO" id="GO:0005829">
    <property type="term" value="C:cytosol"/>
    <property type="evidence" value="ECO:0007669"/>
    <property type="project" value="TreeGrafter"/>
</dbReference>
<sequence length="737" mass="80742">MDMARFVTIPEIELGEDIFAYMQRTVGHFDATRYRQLVGAANDYKEGDEAIGVAAADTHSRECARTLLSHTTIAALHTHPLFIDDLQQLIWGTTAPGAYEQVKSWKLGELKAHLLEQSEADIKAIMPGLNSDVIAAVTKLMSNDELVAIGQKVFNPLPDSQLGAKGYMGARIQPNSPTDNPEDIAWQVFNGFAFATGDVLVGTNPVDSSEANIAAIEQTLKDIIETFDLAGVIPWSVLAHIDIQAAVAAQQPGLVALTFQSLAGTDDANRTFDLTLDKMLRHARSQTGKYGLYFETGQGADFTNGAAHGFDMVVHESRKYGFARALKQELDKVQPRGAWVHVNDVAGFIGPEVFKTREQLVRAALEDTVMGKLHGLFVGLDVCSTLHMPISLDDLDWALDQIMPANPGYLMALPSKNDPMLSYLTTSFQDHVRLRHAFDYKVNDAMWAFYQRIGIIDDHHQFTEHAGDPVWVYYQYRLAKGDTRSRDAIEAEGREKMQDVQARGVPLAIGHGERVWEMDPELTARIARLYEDAKVSLWAALTPEFVGTIPNAVSIATQSQDRADYIAHPASGETLSASALAALETLRNTWGGDIPDVQIVISDGLNAKAIMDEGHLAPYVETLREELHAAGLTAGQQHLVMTHGRVRAGYAIGDILFAQAPPSTPKAIIHVIGERPGTGHHNFSVYLAAPKAHVWAAKQVDHDIVRVLSGISDTAMPPAAAAEMTVHLLKGHWEELR</sequence>
<dbReference type="EMBL" id="AZHX01001945">
    <property type="protein sequence ID" value="ETW98469.1"/>
    <property type="molecule type" value="Genomic_DNA"/>
</dbReference>
<evidence type="ECO:0000313" key="1">
    <source>
        <dbReference type="EMBL" id="ETW98469.1"/>
    </source>
</evidence>
<keyword evidence="1" id="KW-0456">Lyase</keyword>
<dbReference type="GO" id="GO:0046336">
    <property type="term" value="P:ethanolamine catabolic process"/>
    <property type="evidence" value="ECO:0007669"/>
    <property type="project" value="TreeGrafter"/>
</dbReference>
<comment type="caution">
    <text evidence="1">The sequence shown here is derived from an EMBL/GenBank/DDBJ whole genome shotgun (WGS) entry which is preliminary data.</text>
</comment>